<evidence type="ECO:0000313" key="10">
    <source>
        <dbReference type="EMBL" id="QHT09265.1"/>
    </source>
</evidence>
<evidence type="ECO:0000256" key="1">
    <source>
        <dbReference type="ARBA" id="ARBA00001946"/>
    </source>
</evidence>
<evidence type="ECO:0000259" key="7">
    <source>
        <dbReference type="SMART" id="SM00475"/>
    </source>
</evidence>
<dbReference type="InterPro" id="IPR029060">
    <property type="entry name" value="PIN-like_dom_sf"/>
</dbReference>
<dbReference type="AlphaFoldDB" id="A0A6C0D0N4"/>
<sequence length="331" mass="38078">MGIKGLTQLLKKHSPQCYEHTKLFKLSGEKVAIDASLFIYQSLLVYRNNNDFIRNNNGKNISHIIGILNKTVTYLSYNITPIYIFDGIPPDEKNEVIQERKDRSNNAMEKINNGNLKDNIIEKYNKQSIRLNKEIINDIKLLLHNMGVSYIESNGEAEALASELCNQGFVKYVISEDMDCLPFGACNLVRNCIDKSVKMTDSITIFNLEKTINLLGLTNEQFIELCVLCGCDYCKNIPRIGSITSYKIIKKYGSIEEYLKTPNIKNIPEDYDKKYKAAIKLFNIYKNIDISKIDIKSNNIDISILINYLMNVCDFNQYKTNRIINKIQNKF</sequence>
<dbReference type="SMART" id="SM00485">
    <property type="entry name" value="XPGN"/>
    <property type="match status" value="1"/>
</dbReference>
<evidence type="ECO:0000256" key="2">
    <source>
        <dbReference type="ARBA" id="ARBA00022722"/>
    </source>
</evidence>
<dbReference type="InterPro" id="IPR036279">
    <property type="entry name" value="5-3_exonuclease_C_sf"/>
</dbReference>
<dbReference type="Pfam" id="PF00867">
    <property type="entry name" value="XPG_I"/>
    <property type="match status" value="1"/>
</dbReference>
<dbReference type="Gene3D" id="1.10.150.20">
    <property type="entry name" value="5' to 3' exonuclease, C-terminal subdomain"/>
    <property type="match status" value="1"/>
</dbReference>
<proteinExistence type="predicted"/>
<comment type="cofactor">
    <cofactor evidence="1">
        <name>Mg(2+)</name>
        <dbReference type="ChEBI" id="CHEBI:18420"/>
    </cofactor>
</comment>
<feature type="domain" description="5'-3' exonuclease" evidence="7">
    <location>
        <begin position="29"/>
        <end position="303"/>
    </location>
</feature>
<evidence type="ECO:0000259" key="8">
    <source>
        <dbReference type="SMART" id="SM00484"/>
    </source>
</evidence>
<dbReference type="EMBL" id="MN739509">
    <property type="protein sequence ID" value="QHT09265.1"/>
    <property type="molecule type" value="Genomic_DNA"/>
</dbReference>
<protein>
    <recommendedName>
        <fullName evidence="11">XPG N-terminal domain-containing protein</fullName>
    </recommendedName>
</protein>
<dbReference type="InterPro" id="IPR006084">
    <property type="entry name" value="XPG/Rad2"/>
</dbReference>
<dbReference type="SMART" id="SM00279">
    <property type="entry name" value="HhH2"/>
    <property type="match status" value="1"/>
</dbReference>
<name>A0A6C0D0N4_9ZZZZ</name>
<keyword evidence="6" id="KW-0460">Magnesium</keyword>
<dbReference type="SMART" id="SM00484">
    <property type="entry name" value="XPGI"/>
    <property type="match status" value="1"/>
</dbReference>
<evidence type="ECO:0000256" key="4">
    <source>
        <dbReference type="ARBA" id="ARBA00022759"/>
    </source>
</evidence>
<dbReference type="GO" id="GO:0008409">
    <property type="term" value="F:5'-3' exonuclease activity"/>
    <property type="evidence" value="ECO:0007669"/>
    <property type="project" value="InterPro"/>
</dbReference>
<evidence type="ECO:0008006" key="11">
    <source>
        <dbReference type="Google" id="ProtNLM"/>
    </source>
</evidence>
<dbReference type="Pfam" id="PF00752">
    <property type="entry name" value="XPG_N"/>
    <property type="match status" value="1"/>
</dbReference>
<dbReference type="PRINTS" id="PR00853">
    <property type="entry name" value="XPGRADSUPER"/>
</dbReference>
<dbReference type="GO" id="GO:0046872">
    <property type="term" value="F:metal ion binding"/>
    <property type="evidence" value="ECO:0007669"/>
    <property type="project" value="UniProtKB-KW"/>
</dbReference>
<dbReference type="SUPFAM" id="SSF47807">
    <property type="entry name" value="5' to 3' exonuclease, C-terminal subdomain"/>
    <property type="match status" value="1"/>
</dbReference>
<dbReference type="GO" id="GO:0017108">
    <property type="term" value="F:5'-flap endonuclease activity"/>
    <property type="evidence" value="ECO:0007669"/>
    <property type="project" value="TreeGrafter"/>
</dbReference>
<evidence type="ECO:0000259" key="9">
    <source>
        <dbReference type="SMART" id="SM00485"/>
    </source>
</evidence>
<dbReference type="InterPro" id="IPR008918">
    <property type="entry name" value="HhH2"/>
</dbReference>
<dbReference type="PANTHER" id="PTHR11081:SF9">
    <property type="entry name" value="FLAP ENDONUCLEASE 1"/>
    <property type="match status" value="1"/>
</dbReference>
<dbReference type="InterPro" id="IPR006086">
    <property type="entry name" value="XPG-I_dom"/>
</dbReference>
<accession>A0A6C0D0N4</accession>
<organism evidence="10">
    <name type="scientific">viral metagenome</name>
    <dbReference type="NCBI Taxonomy" id="1070528"/>
    <lineage>
        <taxon>unclassified sequences</taxon>
        <taxon>metagenomes</taxon>
        <taxon>organismal metagenomes</taxon>
    </lineage>
</organism>
<dbReference type="CDD" id="cd09901">
    <property type="entry name" value="H3TH_FEN1-like"/>
    <property type="match status" value="1"/>
</dbReference>
<dbReference type="SMART" id="SM00475">
    <property type="entry name" value="53EXOc"/>
    <property type="match status" value="1"/>
</dbReference>
<keyword evidence="4" id="KW-0255">Endonuclease</keyword>
<keyword evidence="2" id="KW-0540">Nuclease</keyword>
<reference evidence="10" key="1">
    <citation type="journal article" date="2020" name="Nature">
        <title>Giant virus diversity and host interactions through global metagenomics.</title>
        <authorList>
            <person name="Schulz F."/>
            <person name="Roux S."/>
            <person name="Paez-Espino D."/>
            <person name="Jungbluth S."/>
            <person name="Walsh D.A."/>
            <person name="Denef V.J."/>
            <person name="McMahon K.D."/>
            <person name="Konstantinidis K.T."/>
            <person name="Eloe-Fadrosh E.A."/>
            <person name="Kyrpides N.C."/>
            <person name="Woyke T."/>
        </authorList>
    </citation>
    <scope>NUCLEOTIDE SEQUENCE</scope>
    <source>
        <strain evidence="10">GVMAG-M-3300023110-24</strain>
    </source>
</reference>
<dbReference type="InterPro" id="IPR002421">
    <property type="entry name" value="5-3_exonuclease"/>
</dbReference>
<keyword evidence="5" id="KW-0378">Hydrolase</keyword>
<dbReference type="PANTHER" id="PTHR11081">
    <property type="entry name" value="FLAP ENDONUCLEASE FAMILY MEMBER"/>
    <property type="match status" value="1"/>
</dbReference>
<dbReference type="SUPFAM" id="SSF88723">
    <property type="entry name" value="PIN domain-like"/>
    <property type="match status" value="1"/>
</dbReference>
<evidence type="ECO:0000256" key="5">
    <source>
        <dbReference type="ARBA" id="ARBA00022801"/>
    </source>
</evidence>
<dbReference type="InterPro" id="IPR006085">
    <property type="entry name" value="XPG_DNA_repair_N"/>
</dbReference>
<keyword evidence="3" id="KW-0479">Metal-binding</keyword>
<dbReference type="GO" id="GO:0003677">
    <property type="term" value="F:DNA binding"/>
    <property type="evidence" value="ECO:0007669"/>
    <property type="project" value="InterPro"/>
</dbReference>
<evidence type="ECO:0000256" key="6">
    <source>
        <dbReference type="ARBA" id="ARBA00022842"/>
    </source>
</evidence>
<dbReference type="Gene3D" id="3.40.50.1010">
    <property type="entry name" value="5'-nuclease"/>
    <property type="match status" value="1"/>
</dbReference>
<feature type="domain" description="XPG N-terminal" evidence="9">
    <location>
        <begin position="1"/>
        <end position="107"/>
    </location>
</feature>
<evidence type="ECO:0000256" key="3">
    <source>
        <dbReference type="ARBA" id="ARBA00022723"/>
    </source>
</evidence>
<feature type="domain" description="XPG-I" evidence="8">
    <location>
        <begin position="144"/>
        <end position="217"/>
    </location>
</feature>